<evidence type="ECO:0000313" key="3">
    <source>
        <dbReference type="Proteomes" id="UP000258309"/>
    </source>
</evidence>
<dbReference type="InterPro" id="IPR021858">
    <property type="entry name" value="Fun_TF"/>
</dbReference>
<gene>
    <name evidence="2" type="ORF">B7463_g10762</name>
</gene>
<feature type="non-terminal residue" evidence="2">
    <location>
        <position position="645"/>
    </location>
</feature>
<evidence type="ECO:0000256" key="1">
    <source>
        <dbReference type="SAM" id="MobiDB-lite"/>
    </source>
</evidence>
<feature type="compositionally biased region" description="Basic and acidic residues" evidence="1">
    <location>
        <begin position="613"/>
        <end position="622"/>
    </location>
</feature>
<accession>A0A3E2GWU0</accession>
<dbReference type="Pfam" id="PF11951">
    <property type="entry name" value="Fungal_trans_2"/>
    <property type="match status" value="1"/>
</dbReference>
<organism evidence="2 3">
    <name type="scientific">Scytalidium lignicola</name>
    <name type="common">Hyphomycete</name>
    <dbReference type="NCBI Taxonomy" id="5539"/>
    <lineage>
        <taxon>Eukaryota</taxon>
        <taxon>Fungi</taxon>
        <taxon>Dikarya</taxon>
        <taxon>Ascomycota</taxon>
        <taxon>Pezizomycotina</taxon>
        <taxon>Leotiomycetes</taxon>
        <taxon>Leotiomycetes incertae sedis</taxon>
        <taxon>Scytalidium</taxon>
    </lineage>
</organism>
<feature type="region of interest" description="Disordered" evidence="1">
    <location>
        <begin position="608"/>
        <end position="645"/>
    </location>
</feature>
<sequence>MENEAGLDDSVRRGVKQRAEVAQKVKAKGKAREFKVFQPTSRSFINETKTGAFLQPTVNLPLGAEQQNQLESRFSRYTFLNAHGSRTYSPASRSAARAHVMRHVSKEKEAKRATMVAIRSKSPRLKLQDQNSAYQTNHSWYNEKNSDKIRAAWAISQPVTWPPSTYPSEGASAYNDRWDFASSDPQLLCEFQEFPDLGATENHLRLEPLLNYWVAHGWSPSPLRTGILPFSTQRSEIRLIDHFIQVLLKSSLPISSLDESRWFNKALNDEACYHATLFVSAAHQALLTRAGNNLPRNCYYHKGKALRIINQRLLHPQRRTEDGTLAAIACLASYENINGQLDAAATHIKGLESLGSLRGGFHSSDMHGLLEQLICWVDLSNASALRLRARFTPQNMSSLTAPELAFPGPEAPFEKLAQQWDIPGLESIGFRVYDGLTMPKATIFHRIRQLSFIRSKVQSMRDLDLVTQQRFTNEGATAFRNARDWTQEQRDAFIAKANEKARSMNAIPSRSELLGHYNVSNTAYTQNTIYIAAQDYEDNSHDPELTSRNERADTGLSAFESPDYDGSSDSLVAHGVEYEISADELILNTYTKPKAFIKRRNAVLERSITKAPRHSDKSERFKFAKSRPLPLYDSANNHKKGSSRR</sequence>
<dbReference type="EMBL" id="NCSJ02000323">
    <property type="protein sequence ID" value="RFU25568.1"/>
    <property type="molecule type" value="Genomic_DNA"/>
</dbReference>
<dbReference type="Proteomes" id="UP000258309">
    <property type="component" value="Unassembled WGS sequence"/>
</dbReference>
<dbReference type="PANTHER" id="PTHR37540:SF5">
    <property type="entry name" value="TRANSCRIPTION FACTOR DOMAIN-CONTAINING PROTEIN"/>
    <property type="match status" value="1"/>
</dbReference>
<proteinExistence type="predicted"/>
<feature type="non-terminal residue" evidence="2">
    <location>
        <position position="1"/>
    </location>
</feature>
<dbReference type="AlphaFoldDB" id="A0A3E2GWU0"/>
<reference evidence="2 3" key="1">
    <citation type="submission" date="2018-05" db="EMBL/GenBank/DDBJ databases">
        <title>Draft genome sequence of Scytalidium lignicola DSM 105466, a ubiquitous saprotrophic fungus.</title>
        <authorList>
            <person name="Buettner E."/>
            <person name="Gebauer A.M."/>
            <person name="Hofrichter M."/>
            <person name="Liers C."/>
            <person name="Kellner H."/>
        </authorList>
    </citation>
    <scope>NUCLEOTIDE SEQUENCE [LARGE SCALE GENOMIC DNA]</scope>
    <source>
        <strain evidence="2 3">DSM 105466</strain>
    </source>
</reference>
<keyword evidence="3" id="KW-1185">Reference proteome</keyword>
<dbReference type="PANTHER" id="PTHR37540">
    <property type="entry name" value="TRANSCRIPTION FACTOR (ACR-2), PUTATIVE-RELATED-RELATED"/>
    <property type="match status" value="1"/>
</dbReference>
<protein>
    <submittedName>
        <fullName evidence="2">Uncharacterized protein</fullName>
    </submittedName>
</protein>
<evidence type="ECO:0000313" key="2">
    <source>
        <dbReference type="EMBL" id="RFU25568.1"/>
    </source>
</evidence>
<comment type="caution">
    <text evidence="2">The sequence shown here is derived from an EMBL/GenBank/DDBJ whole genome shotgun (WGS) entry which is preliminary data.</text>
</comment>
<name>A0A3E2GWU0_SCYLI</name>
<dbReference type="OrthoDB" id="4158087at2759"/>